<name>A0A1N6L6Y9_9BURK</name>
<sequence>MGYARVRCTGTKVCAEQADILAMNDEHSIPFGPGHPQYLEARALALSIAAIRKAQGKRNPVDYAVGSPDWETADEDFARDVLRILGGR</sequence>
<accession>A0A1N6L6Y9</accession>
<organism evidence="1 2">
    <name type="scientific">Paraburkholderia phenazinium</name>
    <dbReference type="NCBI Taxonomy" id="60549"/>
    <lineage>
        <taxon>Bacteria</taxon>
        <taxon>Pseudomonadati</taxon>
        <taxon>Pseudomonadota</taxon>
        <taxon>Betaproteobacteria</taxon>
        <taxon>Burkholderiales</taxon>
        <taxon>Burkholderiaceae</taxon>
        <taxon>Paraburkholderia</taxon>
    </lineage>
</organism>
<gene>
    <name evidence="1" type="ORF">SAMN05444165_6337</name>
</gene>
<keyword evidence="2" id="KW-1185">Reference proteome</keyword>
<dbReference type="AlphaFoldDB" id="A0A1N6L6Y9"/>
<proteinExistence type="predicted"/>
<evidence type="ECO:0000313" key="2">
    <source>
        <dbReference type="Proteomes" id="UP000185151"/>
    </source>
</evidence>
<dbReference type="EMBL" id="FSRU01000002">
    <property type="protein sequence ID" value="SIO64562.1"/>
    <property type="molecule type" value="Genomic_DNA"/>
</dbReference>
<dbReference type="Proteomes" id="UP000185151">
    <property type="component" value="Unassembled WGS sequence"/>
</dbReference>
<evidence type="ECO:0000313" key="1">
    <source>
        <dbReference type="EMBL" id="SIO64562.1"/>
    </source>
</evidence>
<reference evidence="1 2" key="1">
    <citation type="submission" date="2016-11" db="EMBL/GenBank/DDBJ databases">
        <authorList>
            <person name="Jaros S."/>
            <person name="Januszkiewicz K."/>
            <person name="Wedrychowicz H."/>
        </authorList>
    </citation>
    <scope>NUCLEOTIDE SEQUENCE [LARGE SCALE GENOMIC DNA]</scope>
    <source>
        <strain evidence="1 2">GAS95</strain>
    </source>
</reference>
<protein>
    <submittedName>
        <fullName evidence="1">Uncharacterized protein</fullName>
    </submittedName>
</protein>